<evidence type="ECO:0000256" key="4">
    <source>
        <dbReference type="ARBA" id="ARBA00022676"/>
    </source>
</evidence>
<dbReference type="EMBL" id="JAUIZM010000010">
    <property type="protein sequence ID" value="KAK1361799.1"/>
    <property type="molecule type" value="Genomic_DNA"/>
</dbReference>
<protein>
    <recommendedName>
        <fullName evidence="12">O-fucosyltransferase family protein</fullName>
    </recommendedName>
</protein>
<organism evidence="14 15">
    <name type="scientific">Heracleum sosnowskyi</name>
    <dbReference type="NCBI Taxonomy" id="360622"/>
    <lineage>
        <taxon>Eukaryota</taxon>
        <taxon>Viridiplantae</taxon>
        <taxon>Streptophyta</taxon>
        <taxon>Embryophyta</taxon>
        <taxon>Tracheophyta</taxon>
        <taxon>Spermatophyta</taxon>
        <taxon>Magnoliopsida</taxon>
        <taxon>eudicotyledons</taxon>
        <taxon>Gunneridae</taxon>
        <taxon>Pentapetalae</taxon>
        <taxon>asterids</taxon>
        <taxon>campanulids</taxon>
        <taxon>Apiales</taxon>
        <taxon>Apiaceae</taxon>
        <taxon>Apioideae</taxon>
        <taxon>apioid superclade</taxon>
        <taxon>Tordylieae</taxon>
        <taxon>Tordyliinae</taxon>
        <taxon>Heracleum</taxon>
    </lineage>
</organism>
<dbReference type="PANTHER" id="PTHR31933:SF5">
    <property type="entry name" value="O-FUCOSYLTRANSFERASE 31"/>
    <property type="match status" value="1"/>
</dbReference>
<dbReference type="InterPro" id="IPR024709">
    <property type="entry name" value="FucosylTrfase_pln"/>
</dbReference>
<keyword evidence="10" id="KW-0294">Fucose metabolism</keyword>
<evidence type="ECO:0000256" key="8">
    <source>
        <dbReference type="ARBA" id="ARBA00023136"/>
    </source>
</evidence>
<accession>A0AAD8H8V3</accession>
<proteinExistence type="inferred from homology"/>
<keyword evidence="15" id="KW-1185">Reference proteome</keyword>
<keyword evidence="9" id="KW-0325">Glycoprotein</keyword>
<dbReference type="InterPro" id="IPR052272">
    <property type="entry name" value="GT106_glycosyltransferase"/>
</dbReference>
<keyword evidence="4" id="KW-0328">Glycosyltransferase</keyword>
<dbReference type="Proteomes" id="UP001237642">
    <property type="component" value="Unassembled WGS sequence"/>
</dbReference>
<evidence type="ECO:0000256" key="7">
    <source>
        <dbReference type="ARBA" id="ARBA00022989"/>
    </source>
</evidence>
<dbReference type="PIRSF" id="PIRSF009360">
    <property type="entry name" value="UCP009360"/>
    <property type="match status" value="1"/>
</dbReference>
<dbReference type="GO" id="GO:0006004">
    <property type="term" value="P:fucose metabolic process"/>
    <property type="evidence" value="ECO:0007669"/>
    <property type="project" value="UniProtKB-KW"/>
</dbReference>
<comment type="pathway">
    <text evidence="2">Glycan metabolism.</text>
</comment>
<evidence type="ECO:0000256" key="12">
    <source>
        <dbReference type="ARBA" id="ARBA00030350"/>
    </source>
</evidence>
<evidence type="ECO:0000256" key="6">
    <source>
        <dbReference type="ARBA" id="ARBA00022692"/>
    </source>
</evidence>
<dbReference type="InterPro" id="IPR019378">
    <property type="entry name" value="GDP-Fuc_O-FucTrfase"/>
</dbReference>
<evidence type="ECO:0000256" key="10">
    <source>
        <dbReference type="ARBA" id="ARBA00023253"/>
    </source>
</evidence>
<dbReference type="AlphaFoldDB" id="A0AAD8H8V3"/>
<name>A0AAD8H8V3_9APIA</name>
<gene>
    <name evidence="14" type="ORF">POM88_046273</name>
</gene>
<evidence type="ECO:0000256" key="1">
    <source>
        <dbReference type="ARBA" id="ARBA00004167"/>
    </source>
</evidence>
<keyword evidence="7" id="KW-1133">Transmembrane helix</keyword>
<feature type="chain" id="PRO_5042202389" description="O-fucosyltransferase family protein" evidence="13">
    <location>
        <begin position="29"/>
        <end position="506"/>
    </location>
</feature>
<dbReference type="GO" id="GO:0016020">
    <property type="term" value="C:membrane"/>
    <property type="evidence" value="ECO:0007669"/>
    <property type="project" value="UniProtKB-SubCell"/>
</dbReference>
<dbReference type="Pfam" id="PF10250">
    <property type="entry name" value="O-FucT"/>
    <property type="match status" value="1"/>
</dbReference>
<dbReference type="GO" id="GO:0016757">
    <property type="term" value="F:glycosyltransferase activity"/>
    <property type="evidence" value="ECO:0007669"/>
    <property type="project" value="UniProtKB-KW"/>
</dbReference>
<evidence type="ECO:0000256" key="2">
    <source>
        <dbReference type="ARBA" id="ARBA00004881"/>
    </source>
</evidence>
<evidence type="ECO:0000256" key="3">
    <source>
        <dbReference type="ARBA" id="ARBA00007737"/>
    </source>
</evidence>
<reference evidence="14" key="1">
    <citation type="submission" date="2023-02" db="EMBL/GenBank/DDBJ databases">
        <title>Genome of toxic invasive species Heracleum sosnowskyi carries increased number of genes despite the absence of recent whole-genome duplications.</title>
        <authorList>
            <person name="Schelkunov M."/>
            <person name="Shtratnikova V."/>
            <person name="Makarenko M."/>
            <person name="Klepikova A."/>
            <person name="Omelchenko D."/>
            <person name="Novikova G."/>
            <person name="Obukhova E."/>
            <person name="Bogdanov V."/>
            <person name="Penin A."/>
            <person name="Logacheva M."/>
        </authorList>
    </citation>
    <scope>NUCLEOTIDE SEQUENCE</scope>
    <source>
        <strain evidence="14">Hsosn_3</strain>
        <tissue evidence="14">Leaf</tissue>
    </source>
</reference>
<keyword evidence="8" id="KW-0472">Membrane</keyword>
<evidence type="ECO:0000313" key="14">
    <source>
        <dbReference type="EMBL" id="KAK1361799.1"/>
    </source>
</evidence>
<keyword evidence="5" id="KW-0808">Transferase</keyword>
<evidence type="ECO:0000256" key="13">
    <source>
        <dbReference type="SAM" id="SignalP"/>
    </source>
</evidence>
<comment type="subcellular location">
    <subcellularLocation>
        <location evidence="1">Membrane</location>
        <topology evidence="1">Single-pass membrane protein</topology>
    </subcellularLocation>
</comment>
<comment type="similarity">
    <text evidence="3">Belongs to the glycosyltransferase GT106 family.</text>
</comment>
<sequence>MLLHYNHGGAIAATVFVLLTLFAPFSLASSSYLPEFNAIKPRHQNLLKSAVLRQTSDEQKSDLWRPLANQGWKACDSATGPTPPPSPGNSQGYLQVFLDGGLNQQRMGICDAVAVAKILNATLVIPYLEVNPVWKDSSSFTDIYDVDHFIDVLKDDISIVKDLPEDFSWSTREYYAIAIRATRIKMAPVHASANWYLENVSPVLESYGIAAIAPFSHRLDFDNMPEDIQRLRCKVNFQALSFVPHIRSLGDALVSRLRYPSGQIEGGSKYLAEVTETQGRQEPGKFVVLHLRFDKDMAAHSACDFGGGKAEKLALAKYRQMIWQGRVLNSQFTDEELRNQGRCPLTPEEIGLLLAALGFDNSTRLYLASHKVYGGEARISTLRDLFPLMEDKKSLSSSEERANIKGKASLMSAVDYYVGMHSDIFVSASPGNMHNAMVGQRTYQNLKTIRPNMALLGQLFLNKSMDWSDFQEAVVEGHINRQGQLRTRNLKQSIYTYPAPDCMCQA</sequence>
<keyword evidence="11" id="KW-0119">Carbohydrate metabolism</keyword>
<feature type="signal peptide" evidence="13">
    <location>
        <begin position="1"/>
        <end position="28"/>
    </location>
</feature>
<evidence type="ECO:0000313" key="15">
    <source>
        <dbReference type="Proteomes" id="UP001237642"/>
    </source>
</evidence>
<dbReference type="PANTHER" id="PTHR31933">
    <property type="entry name" value="O-FUCOSYLTRANSFERASE 2-RELATED"/>
    <property type="match status" value="1"/>
</dbReference>
<reference evidence="14" key="2">
    <citation type="submission" date="2023-05" db="EMBL/GenBank/DDBJ databases">
        <authorList>
            <person name="Schelkunov M.I."/>
        </authorList>
    </citation>
    <scope>NUCLEOTIDE SEQUENCE</scope>
    <source>
        <strain evidence="14">Hsosn_3</strain>
        <tissue evidence="14">Leaf</tissue>
    </source>
</reference>
<dbReference type="CDD" id="cd11299">
    <property type="entry name" value="O-FucT_plant"/>
    <property type="match status" value="1"/>
</dbReference>
<evidence type="ECO:0000256" key="11">
    <source>
        <dbReference type="ARBA" id="ARBA00023277"/>
    </source>
</evidence>
<evidence type="ECO:0000256" key="9">
    <source>
        <dbReference type="ARBA" id="ARBA00023180"/>
    </source>
</evidence>
<evidence type="ECO:0000256" key="5">
    <source>
        <dbReference type="ARBA" id="ARBA00022679"/>
    </source>
</evidence>
<keyword evidence="13" id="KW-0732">Signal</keyword>
<keyword evidence="6" id="KW-0812">Transmembrane</keyword>
<comment type="caution">
    <text evidence="14">The sequence shown here is derived from an EMBL/GenBank/DDBJ whole genome shotgun (WGS) entry which is preliminary data.</text>
</comment>